<dbReference type="Gene3D" id="3.40.640.10">
    <property type="entry name" value="Type I PLP-dependent aspartate aminotransferase-like (Major domain)"/>
    <property type="match status" value="1"/>
</dbReference>
<evidence type="ECO:0000256" key="3">
    <source>
        <dbReference type="ARBA" id="ARBA00022898"/>
    </source>
</evidence>
<evidence type="ECO:0000256" key="2">
    <source>
        <dbReference type="ARBA" id="ARBA00008954"/>
    </source>
</evidence>
<dbReference type="PANTHER" id="PTHR43094:SF1">
    <property type="entry name" value="AMINOTRANSFERASE CLASS-III"/>
    <property type="match status" value="1"/>
</dbReference>
<proteinExistence type="inferred from homology"/>
<dbReference type="EMBL" id="JACOQL010000009">
    <property type="protein sequence ID" value="MBC9248570.1"/>
    <property type="molecule type" value="Genomic_DNA"/>
</dbReference>
<dbReference type="RefSeq" id="WP_187795032.1">
    <property type="nucleotide sequence ID" value="NZ_JACOQL010000009.1"/>
</dbReference>
<dbReference type="GO" id="GO:0008483">
    <property type="term" value="F:transaminase activity"/>
    <property type="evidence" value="ECO:0007669"/>
    <property type="project" value="UniProtKB-KW"/>
</dbReference>
<dbReference type="AlphaFoldDB" id="A0A926GRI9"/>
<keyword evidence="6" id="KW-1185">Reference proteome</keyword>
<name>A0A926GRI9_9RHOB</name>
<dbReference type="CDD" id="cd00610">
    <property type="entry name" value="OAT_like"/>
    <property type="match status" value="1"/>
</dbReference>
<comment type="caution">
    <text evidence="5">The sequence shown here is derived from an EMBL/GenBank/DDBJ whole genome shotgun (WGS) entry which is preliminary data.</text>
</comment>
<dbReference type="GO" id="GO:0030170">
    <property type="term" value="F:pyridoxal phosphate binding"/>
    <property type="evidence" value="ECO:0007669"/>
    <property type="project" value="InterPro"/>
</dbReference>
<gene>
    <name evidence="5" type="ORF">H4P12_18065</name>
</gene>
<dbReference type="InterPro" id="IPR001917">
    <property type="entry name" value="Aminotrans_II_pyridoxalP_BS"/>
</dbReference>
<dbReference type="Gene3D" id="3.90.1150.10">
    <property type="entry name" value="Aspartate Aminotransferase, domain 1"/>
    <property type="match status" value="1"/>
</dbReference>
<comment type="cofactor">
    <cofactor evidence="1">
        <name>pyridoxal 5'-phosphate</name>
        <dbReference type="ChEBI" id="CHEBI:597326"/>
    </cofactor>
</comment>
<dbReference type="PROSITE" id="PS00600">
    <property type="entry name" value="AA_TRANSFER_CLASS_3"/>
    <property type="match status" value="1"/>
</dbReference>
<keyword evidence="3 4" id="KW-0663">Pyridoxal phosphate</keyword>
<reference evidence="5" key="1">
    <citation type="submission" date="2020-08" db="EMBL/GenBank/DDBJ databases">
        <title>Paracoccus amoyensis sp. nov., isolated from the surface seawater at coast of Xiamen, Fujian.</title>
        <authorList>
            <person name="Lyu L."/>
        </authorList>
    </citation>
    <scope>NUCLEOTIDE SEQUENCE</scope>
    <source>
        <strain evidence="5">11-3</strain>
    </source>
</reference>
<dbReference type="InterPro" id="IPR015422">
    <property type="entry name" value="PyrdxlP-dep_Trfase_small"/>
</dbReference>
<accession>A0A926GRI9</accession>
<sequence>MSRLLQTGLNAGKEPPIKVVDGEGVYFILSDGRRVIDGSNTGGPLGHKHPVMVEAMKKAASNPVINEGWFWAEREAAAEDLINIAFGEEKSWVGAVRFFLSGSEANDLALTFSQALTGRRELATRERAFHGMAGLAREMTVQPQWHGGLAIQGGGSKPVPAQVPVQIIPAPSHAEYGGSPDNRPVADRMQGTQEKLSAVAATIIDYTQGGIYYDPEYQDYVANAARAAGSLWIADEVVTGLGRSGRWFAFQGAESRPDIVTLGKSLAGGSAPAGAVVMSKAIIDEMKDKSWQTYSTFRAHPSAVAAIRAYLSVMADGQLIRRVQVLEGRIRAGLMEIARKHPSVARVDGFGLHWTVELHGPDWRNWYADTVEPPIASRVAARAIEAGAIIGTSGEQTSLFLAPSYIISDAELDTLLAALDHGLEVADAEYERDKA</sequence>
<keyword evidence="5" id="KW-0032">Aminotransferase</keyword>
<evidence type="ECO:0000313" key="6">
    <source>
        <dbReference type="Proteomes" id="UP000608594"/>
    </source>
</evidence>
<dbReference type="InterPro" id="IPR015421">
    <property type="entry name" value="PyrdxlP-dep_Trfase_major"/>
</dbReference>
<dbReference type="Proteomes" id="UP000608594">
    <property type="component" value="Unassembled WGS sequence"/>
</dbReference>
<dbReference type="InterPro" id="IPR005814">
    <property type="entry name" value="Aminotrans_3"/>
</dbReference>
<dbReference type="Pfam" id="PF00202">
    <property type="entry name" value="Aminotran_3"/>
    <property type="match status" value="1"/>
</dbReference>
<dbReference type="SUPFAM" id="SSF53383">
    <property type="entry name" value="PLP-dependent transferases"/>
    <property type="match status" value="1"/>
</dbReference>
<comment type="similarity">
    <text evidence="2 4">Belongs to the class-III pyridoxal-phosphate-dependent aminotransferase family.</text>
</comment>
<dbReference type="InterPro" id="IPR015424">
    <property type="entry name" value="PyrdxlP-dep_Trfase"/>
</dbReference>
<dbReference type="InterPro" id="IPR049704">
    <property type="entry name" value="Aminotrans_3_PPA_site"/>
</dbReference>
<dbReference type="PANTHER" id="PTHR43094">
    <property type="entry name" value="AMINOTRANSFERASE"/>
    <property type="match status" value="1"/>
</dbReference>
<evidence type="ECO:0000256" key="1">
    <source>
        <dbReference type="ARBA" id="ARBA00001933"/>
    </source>
</evidence>
<keyword evidence="5" id="KW-0808">Transferase</keyword>
<dbReference type="PROSITE" id="PS00599">
    <property type="entry name" value="AA_TRANSFER_CLASS_2"/>
    <property type="match status" value="1"/>
</dbReference>
<evidence type="ECO:0000256" key="4">
    <source>
        <dbReference type="RuleBase" id="RU003560"/>
    </source>
</evidence>
<protein>
    <submittedName>
        <fullName evidence="5">Aspartate aminotransferase family protein</fullName>
    </submittedName>
</protein>
<evidence type="ECO:0000313" key="5">
    <source>
        <dbReference type="EMBL" id="MBC9248570.1"/>
    </source>
</evidence>
<organism evidence="5 6">
    <name type="scientific">Paracoccus amoyensis</name>
    <dbReference type="NCBI Taxonomy" id="2760093"/>
    <lineage>
        <taxon>Bacteria</taxon>
        <taxon>Pseudomonadati</taxon>
        <taxon>Pseudomonadota</taxon>
        <taxon>Alphaproteobacteria</taxon>
        <taxon>Rhodobacterales</taxon>
        <taxon>Paracoccaceae</taxon>
        <taxon>Paracoccus</taxon>
    </lineage>
</organism>